<dbReference type="RefSeq" id="XP_058980920.1">
    <property type="nucleotide sequence ID" value="XM_059124937.1"/>
</dbReference>
<evidence type="ECO:0000313" key="2">
    <source>
        <dbReference type="Proteomes" id="UP001652621"/>
    </source>
</evidence>
<keyword evidence="3 4" id="KW-0808">Transferase</keyword>
<proteinExistence type="predicted"/>
<feature type="compositionally biased region" description="Low complexity" evidence="1">
    <location>
        <begin position="43"/>
        <end position="61"/>
    </location>
</feature>
<dbReference type="RefSeq" id="XP_058980917.1">
    <property type="nucleotide sequence ID" value="XM_059124934.1"/>
</dbReference>
<name>A0ABM3V563_MUSDO</name>
<evidence type="ECO:0000256" key="1">
    <source>
        <dbReference type="SAM" id="MobiDB-lite"/>
    </source>
</evidence>
<protein>
    <submittedName>
        <fullName evidence="3 4">Probable cyclin-dependent serine/threonine-protein kinase DDB_G0292550 isoform X1</fullName>
    </submittedName>
    <submittedName>
        <fullName evidence="5">Probable cyclin-dependent serine/threonine-protein kinase DDB_G0292550 isoform X5</fullName>
    </submittedName>
</protein>
<keyword evidence="2" id="KW-1185">Reference proteome</keyword>
<organism evidence="2 3">
    <name type="scientific">Musca domestica</name>
    <name type="common">House fly</name>
    <dbReference type="NCBI Taxonomy" id="7370"/>
    <lineage>
        <taxon>Eukaryota</taxon>
        <taxon>Metazoa</taxon>
        <taxon>Ecdysozoa</taxon>
        <taxon>Arthropoda</taxon>
        <taxon>Hexapoda</taxon>
        <taxon>Insecta</taxon>
        <taxon>Pterygota</taxon>
        <taxon>Neoptera</taxon>
        <taxon>Endopterygota</taxon>
        <taxon>Diptera</taxon>
        <taxon>Brachycera</taxon>
        <taxon>Muscomorpha</taxon>
        <taxon>Muscoidea</taxon>
        <taxon>Muscidae</taxon>
        <taxon>Musca</taxon>
    </lineage>
</organism>
<accession>A0ABM3V563</accession>
<feature type="compositionally biased region" description="Low complexity" evidence="1">
    <location>
        <begin position="77"/>
        <end position="107"/>
    </location>
</feature>
<gene>
    <name evidence="3" type="primary">LOC131803569</name>
    <name evidence="5" type="synonym">LOC109613695</name>
    <name evidence="4" type="synonym">LOC131803571</name>
</gene>
<keyword evidence="3 4" id="KW-0418">Kinase</keyword>
<dbReference type="RefSeq" id="XP_058987554.1">
    <property type="nucleotide sequence ID" value="XM_059131571.1"/>
</dbReference>
<dbReference type="Proteomes" id="UP001652621">
    <property type="component" value="Unplaced"/>
</dbReference>
<dbReference type="GeneID" id="131803569"/>
<feature type="compositionally biased region" description="Polar residues" evidence="1">
    <location>
        <begin position="65"/>
        <end position="76"/>
    </location>
</feature>
<feature type="region of interest" description="Disordered" evidence="1">
    <location>
        <begin position="1"/>
        <end position="109"/>
    </location>
</feature>
<sequence>MDDEDPPPRFLPRRKYEAGSNPDSKKFKNLQTPTTIKNKMVFVSETSSPTPTTSTAAQVTEDTSHQNNDTNEIISKNTNNPTTNYPNTIISNTNRSNPNNPNNSANTDKSIISQSIHPNNSHSNHPTPIAATTNTNQEDFHNYKTYQNTQILYNKLHPGPFYVLVKTDEPISSKRKNSELHLYAKLTNANINYHFVSKNIAYKTFRLTFNNSDSANSFVLDSKVKQIGLNAFIPDTFVQKFYVVKSVPTFFSGKMIIDQINNSDNDFKAVSVYRFNYKNENGQYVPSQTIKIGIVANFMSYKKFLI</sequence>
<dbReference type="GO" id="GO:0016301">
    <property type="term" value="F:kinase activity"/>
    <property type="evidence" value="ECO:0007669"/>
    <property type="project" value="UniProtKB-KW"/>
</dbReference>
<evidence type="ECO:0000313" key="3">
    <source>
        <dbReference type="RefSeq" id="XP_058980917.1"/>
    </source>
</evidence>
<evidence type="ECO:0000313" key="4">
    <source>
        <dbReference type="RefSeq" id="XP_058980920.1"/>
    </source>
</evidence>
<reference evidence="3 4" key="1">
    <citation type="submission" date="2025-05" db="UniProtKB">
        <authorList>
            <consortium name="RefSeq"/>
        </authorList>
    </citation>
    <scope>IDENTIFICATION</scope>
    <source>
        <strain evidence="3 4">Aabys</strain>
        <tissue evidence="3 4">Whole body</tissue>
    </source>
</reference>
<evidence type="ECO:0000313" key="5">
    <source>
        <dbReference type="RefSeq" id="XP_058987554.1"/>
    </source>
</evidence>